<dbReference type="GO" id="GO:2000012">
    <property type="term" value="P:regulation of auxin polar transport"/>
    <property type="evidence" value="ECO:0007669"/>
    <property type="project" value="InterPro"/>
</dbReference>
<evidence type="ECO:0008006" key="4">
    <source>
        <dbReference type="Google" id="ProtNLM"/>
    </source>
</evidence>
<evidence type="ECO:0000313" key="3">
    <source>
        <dbReference type="Proteomes" id="UP000631114"/>
    </source>
</evidence>
<dbReference type="PANTHER" id="PTHR34959">
    <property type="entry name" value="PROTEIN LAZY 1"/>
    <property type="match status" value="1"/>
</dbReference>
<reference evidence="2 3" key="1">
    <citation type="submission" date="2020-10" db="EMBL/GenBank/DDBJ databases">
        <title>The Coptis chinensis genome and diversification of protoberbering-type alkaloids.</title>
        <authorList>
            <person name="Wang B."/>
            <person name="Shu S."/>
            <person name="Song C."/>
            <person name="Liu Y."/>
        </authorList>
    </citation>
    <scope>NUCLEOTIDE SEQUENCE [LARGE SCALE GENOMIC DNA]</scope>
    <source>
        <strain evidence="2">HL-2020</strain>
        <tissue evidence="2">Leaf</tissue>
    </source>
</reference>
<dbReference type="Proteomes" id="UP000631114">
    <property type="component" value="Unassembled WGS sequence"/>
</dbReference>
<gene>
    <name evidence="2" type="ORF">IFM89_031090</name>
</gene>
<evidence type="ECO:0000256" key="1">
    <source>
        <dbReference type="SAM" id="MobiDB-lite"/>
    </source>
</evidence>
<comment type="caution">
    <text evidence="2">The sequence shown here is derived from an EMBL/GenBank/DDBJ whole genome shotgun (WGS) entry which is preliminary data.</text>
</comment>
<name>A0A835ITB1_9MAGN</name>
<dbReference type="PANTHER" id="PTHR34959:SF3">
    <property type="entry name" value="PROTEIN LAZY 1"/>
    <property type="match status" value="1"/>
</dbReference>
<feature type="region of interest" description="Disordered" evidence="1">
    <location>
        <begin position="274"/>
        <end position="353"/>
    </location>
</feature>
<keyword evidence="3" id="KW-1185">Reference proteome</keyword>
<protein>
    <recommendedName>
        <fullName evidence="4">LAZY1</fullName>
    </recommendedName>
</protein>
<dbReference type="GO" id="GO:0009630">
    <property type="term" value="P:gravitropism"/>
    <property type="evidence" value="ECO:0007669"/>
    <property type="project" value="InterPro"/>
</dbReference>
<dbReference type="OrthoDB" id="780166at2759"/>
<dbReference type="EMBL" id="JADFTS010000002">
    <property type="protein sequence ID" value="KAF9622287.1"/>
    <property type="molecule type" value="Genomic_DNA"/>
</dbReference>
<feature type="compositionally biased region" description="Basic and acidic residues" evidence="1">
    <location>
        <begin position="289"/>
        <end position="299"/>
    </location>
</feature>
<accession>A0A835ITB1</accession>
<sequence length="369" mass="41308">MKLLGWMHRKLKQNSSGEPFKDFGIGHSCNCLTGQPSLDEQEYYQKYFSGSRPLKSQKENLLHKSFTGSAEGDQDYFEDESSDVESEYFNGLLTIGTFGSETTLLVEPETPTFPETAESVSEKETNVTENDLRLINEELEKVLAADVKEEKWTDSSGRTSHVSTITLSGTDGIANGSAVCPLQEYLFGSRVELPQLTTVAKKENRTSLGELFQKTRVGEEMGDNKEVKRGEKEREKSVKKILKRMILGSSSAAADSIAVETKLNKLLQMFHRKVHPEDSTTPKKCSKPNKTDMKNHIPHDGGGSNYSREHTLPDEDSTTIHKISVSKDRVRHKSHLNTPHVADTRSDSSGSGNREYWIKTDADYLVLEL</sequence>
<organism evidence="2 3">
    <name type="scientific">Coptis chinensis</name>
    <dbReference type="NCBI Taxonomy" id="261450"/>
    <lineage>
        <taxon>Eukaryota</taxon>
        <taxon>Viridiplantae</taxon>
        <taxon>Streptophyta</taxon>
        <taxon>Embryophyta</taxon>
        <taxon>Tracheophyta</taxon>
        <taxon>Spermatophyta</taxon>
        <taxon>Magnoliopsida</taxon>
        <taxon>Ranunculales</taxon>
        <taxon>Ranunculaceae</taxon>
        <taxon>Coptidoideae</taxon>
        <taxon>Coptis</taxon>
    </lineage>
</organism>
<dbReference type="InterPro" id="IPR038928">
    <property type="entry name" value="LAZY1"/>
</dbReference>
<evidence type="ECO:0000313" key="2">
    <source>
        <dbReference type="EMBL" id="KAF9622287.1"/>
    </source>
</evidence>
<proteinExistence type="predicted"/>
<dbReference type="AlphaFoldDB" id="A0A835ITB1"/>